<evidence type="ECO:0000313" key="3">
    <source>
        <dbReference type="Proteomes" id="UP001217089"/>
    </source>
</evidence>
<evidence type="ECO:0000313" key="2">
    <source>
        <dbReference type="EMBL" id="KAJ8316827.1"/>
    </source>
</evidence>
<dbReference type="EMBL" id="JARBDR010000246">
    <property type="protein sequence ID" value="KAJ8316827.1"/>
    <property type="molecule type" value="Genomic_DNA"/>
</dbReference>
<feature type="compositionally biased region" description="Polar residues" evidence="1">
    <location>
        <begin position="23"/>
        <end position="45"/>
    </location>
</feature>
<comment type="caution">
    <text evidence="2">The sequence shown here is derived from an EMBL/GenBank/DDBJ whole genome shotgun (WGS) entry which is preliminary data.</text>
</comment>
<feature type="region of interest" description="Disordered" evidence="1">
    <location>
        <begin position="65"/>
        <end position="89"/>
    </location>
</feature>
<dbReference type="InterPro" id="IPR037690">
    <property type="entry name" value="FAM204A"/>
</dbReference>
<dbReference type="PANTHER" id="PTHR14386:SF2">
    <property type="entry name" value="PROTEIN FAM204A"/>
    <property type="match status" value="1"/>
</dbReference>
<dbReference type="PANTHER" id="PTHR14386">
    <property type="entry name" value="PROTEIN FAM204A"/>
    <property type="match status" value="1"/>
</dbReference>
<sequence length="104" mass="12025">MYHRVPPPDKSHDNSINKEDNTNRNSQQQKPKCVSTNRGKYTPNTKLDDAIDDAISKGNFETAEKLSDHLAVREKEEESTKAKKKKTLPWGFAHKQRWETKSNM</sequence>
<organism evidence="2 3">
    <name type="scientific">Tegillarca granosa</name>
    <name type="common">Malaysian cockle</name>
    <name type="synonym">Anadara granosa</name>
    <dbReference type="NCBI Taxonomy" id="220873"/>
    <lineage>
        <taxon>Eukaryota</taxon>
        <taxon>Metazoa</taxon>
        <taxon>Spiralia</taxon>
        <taxon>Lophotrochozoa</taxon>
        <taxon>Mollusca</taxon>
        <taxon>Bivalvia</taxon>
        <taxon>Autobranchia</taxon>
        <taxon>Pteriomorphia</taxon>
        <taxon>Arcoida</taxon>
        <taxon>Arcoidea</taxon>
        <taxon>Arcidae</taxon>
        <taxon>Tegillarca</taxon>
    </lineage>
</organism>
<accession>A0ABQ9FLL6</accession>
<gene>
    <name evidence="2" type="ORF">KUTeg_004731</name>
</gene>
<feature type="region of interest" description="Disordered" evidence="1">
    <location>
        <begin position="1"/>
        <end position="47"/>
    </location>
</feature>
<protein>
    <recommendedName>
        <fullName evidence="4">UVR domain-containing protein</fullName>
    </recommendedName>
</protein>
<feature type="compositionally biased region" description="Basic and acidic residues" evidence="1">
    <location>
        <begin position="65"/>
        <end position="81"/>
    </location>
</feature>
<dbReference type="Proteomes" id="UP001217089">
    <property type="component" value="Unassembled WGS sequence"/>
</dbReference>
<name>A0ABQ9FLL6_TEGGR</name>
<keyword evidence="3" id="KW-1185">Reference proteome</keyword>
<evidence type="ECO:0008006" key="4">
    <source>
        <dbReference type="Google" id="ProtNLM"/>
    </source>
</evidence>
<evidence type="ECO:0000256" key="1">
    <source>
        <dbReference type="SAM" id="MobiDB-lite"/>
    </source>
</evidence>
<reference evidence="2 3" key="1">
    <citation type="submission" date="2022-12" db="EMBL/GenBank/DDBJ databases">
        <title>Chromosome-level genome of Tegillarca granosa.</title>
        <authorList>
            <person name="Kim J."/>
        </authorList>
    </citation>
    <scope>NUCLEOTIDE SEQUENCE [LARGE SCALE GENOMIC DNA]</scope>
    <source>
        <strain evidence="2">Teg-2019</strain>
        <tissue evidence="2">Adductor muscle</tissue>
    </source>
</reference>
<feature type="compositionally biased region" description="Basic and acidic residues" evidence="1">
    <location>
        <begin position="1"/>
        <end position="22"/>
    </location>
</feature>
<proteinExistence type="predicted"/>